<feature type="region of interest" description="Disordered" evidence="1">
    <location>
        <begin position="1"/>
        <end position="25"/>
    </location>
</feature>
<accession>A0ABN0R7X4</accession>
<name>A0ABN0R7X4_MYCUL</name>
<feature type="domain" description="Xaa-Pro dipeptidyl-peptidase-like" evidence="2">
    <location>
        <begin position="27"/>
        <end position="55"/>
    </location>
</feature>
<dbReference type="Proteomes" id="UP000020681">
    <property type="component" value="Unassembled WGS sequence"/>
</dbReference>
<organism evidence="3 4">
    <name type="scientific">Mycobacterium ulcerans str. Harvey</name>
    <dbReference type="NCBI Taxonomy" id="1299332"/>
    <lineage>
        <taxon>Bacteria</taxon>
        <taxon>Bacillati</taxon>
        <taxon>Actinomycetota</taxon>
        <taxon>Actinomycetes</taxon>
        <taxon>Mycobacteriales</taxon>
        <taxon>Mycobacteriaceae</taxon>
        <taxon>Mycobacterium</taxon>
        <taxon>Mycobacterium ulcerans group</taxon>
    </lineage>
</organism>
<dbReference type="SUPFAM" id="SSF53474">
    <property type="entry name" value="alpha/beta-Hydrolases"/>
    <property type="match status" value="1"/>
</dbReference>
<reference evidence="3 4" key="1">
    <citation type="submission" date="2014-01" db="EMBL/GenBank/DDBJ databases">
        <authorList>
            <person name="Dobos K."/>
            <person name="Lenaerts A."/>
            <person name="Ordway D."/>
            <person name="DeGroote M.A."/>
            <person name="Parker T."/>
            <person name="Sizemore C."/>
            <person name="Tallon L.J."/>
            <person name="Sadzewicz L.K."/>
            <person name="Sengamalay N."/>
            <person name="Fraser C.M."/>
            <person name="Hine E."/>
            <person name="Shefchek K.A."/>
            <person name="Das S.P."/>
            <person name="Tettelin H."/>
        </authorList>
    </citation>
    <scope>NUCLEOTIDE SEQUENCE [LARGE SCALE GENOMIC DNA]</scope>
    <source>
        <strain evidence="3 4">Harvey</strain>
    </source>
</reference>
<proteinExistence type="predicted"/>
<sequence length="58" mass="6073">MVGLGHQSAVQDPAPARQVEISSETSWEAPDPVWWLAHGYAVVNADIRGAGTSDGAGR</sequence>
<dbReference type="Gene3D" id="3.40.50.1820">
    <property type="entry name" value="alpha/beta hydrolase"/>
    <property type="match status" value="1"/>
</dbReference>
<gene>
    <name evidence="3" type="ORF">I551_0281</name>
</gene>
<evidence type="ECO:0000259" key="2">
    <source>
        <dbReference type="Pfam" id="PF02129"/>
    </source>
</evidence>
<dbReference type="EMBL" id="JAOL01000064">
    <property type="protein sequence ID" value="EUA93204.1"/>
    <property type="molecule type" value="Genomic_DNA"/>
</dbReference>
<keyword evidence="4" id="KW-1185">Reference proteome</keyword>
<dbReference type="InterPro" id="IPR000383">
    <property type="entry name" value="Xaa-Pro-like_dom"/>
</dbReference>
<evidence type="ECO:0000313" key="3">
    <source>
        <dbReference type="EMBL" id="EUA93204.1"/>
    </source>
</evidence>
<comment type="caution">
    <text evidence="3">The sequence shown here is derived from an EMBL/GenBank/DDBJ whole genome shotgun (WGS) entry which is preliminary data.</text>
</comment>
<dbReference type="Pfam" id="PF02129">
    <property type="entry name" value="Peptidase_S15"/>
    <property type="match status" value="1"/>
</dbReference>
<dbReference type="InterPro" id="IPR029058">
    <property type="entry name" value="AB_hydrolase_fold"/>
</dbReference>
<evidence type="ECO:0000313" key="4">
    <source>
        <dbReference type="Proteomes" id="UP000020681"/>
    </source>
</evidence>
<protein>
    <submittedName>
        <fullName evidence="3">X-Pro dipeptidyl-peptidase family protein</fullName>
    </submittedName>
</protein>
<evidence type="ECO:0000256" key="1">
    <source>
        <dbReference type="SAM" id="MobiDB-lite"/>
    </source>
</evidence>